<feature type="transmembrane region" description="Helical" evidence="5">
    <location>
        <begin position="581"/>
        <end position="602"/>
    </location>
</feature>
<feature type="transmembrane region" description="Helical" evidence="5">
    <location>
        <begin position="455"/>
        <end position="472"/>
    </location>
</feature>
<feature type="coiled-coil region" evidence="4">
    <location>
        <begin position="611"/>
        <end position="638"/>
    </location>
</feature>
<dbReference type="Gene3D" id="3.30.565.10">
    <property type="entry name" value="Histidine kinase-like ATPase, C-terminal domain"/>
    <property type="match status" value="1"/>
</dbReference>
<feature type="transmembrane region" description="Helical" evidence="5">
    <location>
        <begin position="503"/>
        <end position="526"/>
    </location>
</feature>
<feature type="transmembrane region" description="Helical" evidence="5">
    <location>
        <begin position="532"/>
        <end position="550"/>
    </location>
</feature>
<dbReference type="GO" id="GO:0005524">
    <property type="term" value="F:ATP binding"/>
    <property type="evidence" value="ECO:0007669"/>
    <property type="project" value="UniProtKB-KW"/>
</dbReference>
<comment type="caution">
    <text evidence="7">The sequence shown here is derived from an EMBL/GenBank/DDBJ whole genome shotgun (WGS) entry which is preliminary data.</text>
</comment>
<dbReference type="CDD" id="cd16917">
    <property type="entry name" value="HATPase_UhpB-NarQ-NarX-like"/>
    <property type="match status" value="1"/>
</dbReference>
<keyword evidence="2" id="KW-0418">Kinase</keyword>
<dbReference type="PANTHER" id="PTHR24421">
    <property type="entry name" value="NITRATE/NITRITE SENSOR PROTEIN NARX-RELATED"/>
    <property type="match status" value="1"/>
</dbReference>
<name>A0ABW9FVN2_9NOCA</name>
<feature type="transmembrane region" description="Helical" evidence="5">
    <location>
        <begin position="557"/>
        <end position="575"/>
    </location>
</feature>
<evidence type="ECO:0000313" key="8">
    <source>
        <dbReference type="Proteomes" id="UP001629744"/>
    </source>
</evidence>
<evidence type="ECO:0000256" key="3">
    <source>
        <dbReference type="ARBA" id="ARBA00023012"/>
    </source>
</evidence>
<dbReference type="RefSeq" id="WP_348605870.1">
    <property type="nucleotide sequence ID" value="NZ_CP157276.1"/>
</dbReference>
<evidence type="ECO:0000256" key="5">
    <source>
        <dbReference type="SAM" id="Phobius"/>
    </source>
</evidence>
<keyword evidence="5" id="KW-0812">Transmembrane</keyword>
<feature type="transmembrane region" description="Helical" evidence="5">
    <location>
        <begin position="478"/>
        <end position="496"/>
    </location>
</feature>
<keyword evidence="8" id="KW-1185">Reference proteome</keyword>
<evidence type="ECO:0000313" key="7">
    <source>
        <dbReference type="EMBL" id="MFM1729302.1"/>
    </source>
</evidence>
<gene>
    <name evidence="7" type="ORF">ABEU19_002810</name>
</gene>
<dbReference type="EMBL" id="JBDLNU010000003">
    <property type="protein sequence ID" value="MFM1729302.1"/>
    <property type="molecule type" value="Genomic_DNA"/>
</dbReference>
<feature type="transmembrane region" description="Helical" evidence="5">
    <location>
        <begin position="67"/>
        <end position="84"/>
    </location>
</feature>
<evidence type="ECO:0000256" key="1">
    <source>
        <dbReference type="ARBA" id="ARBA00022679"/>
    </source>
</evidence>
<keyword evidence="4" id="KW-0175">Coiled coil</keyword>
<feature type="transmembrane region" description="Helical" evidence="5">
    <location>
        <begin position="90"/>
        <end position="106"/>
    </location>
</feature>
<dbReference type="Proteomes" id="UP001629744">
    <property type="component" value="Unassembled WGS sequence"/>
</dbReference>
<keyword evidence="7" id="KW-0067">ATP-binding</keyword>
<keyword evidence="1" id="KW-0808">Transferase</keyword>
<keyword evidence="5" id="KW-1133">Transmembrane helix</keyword>
<feature type="domain" description="Histidine kinase/HSP90-like ATPase" evidence="6">
    <location>
        <begin position="334"/>
        <end position="422"/>
    </location>
</feature>
<keyword evidence="3" id="KW-0902">Two-component regulatory system</keyword>
<dbReference type="InterPro" id="IPR050482">
    <property type="entry name" value="Sensor_HK_TwoCompSys"/>
</dbReference>
<dbReference type="SUPFAM" id="SSF55874">
    <property type="entry name" value="ATPase domain of HSP90 chaperone/DNA topoisomerase II/histidine kinase"/>
    <property type="match status" value="1"/>
</dbReference>
<evidence type="ECO:0000256" key="2">
    <source>
        <dbReference type="ARBA" id="ARBA00022777"/>
    </source>
</evidence>
<feature type="transmembrane region" description="Helical" evidence="5">
    <location>
        <begin position="138"/>
        <end position="159"/>
    </location>
</feature>
<dbReference type="InterPro" id="IPR036890">
    <property type="entry name" value="HATPase_C_sf"/>
</dbReference>
<protein>
    <submittedName>
        <fullName evidence="7">ATP-binding protein</fullName>
    </submittedName>
</protein>
<feature type="transmembrane region" description="Helical" evidence="5">
    <location>
        <begin position="189"/>
        <end position="208"/>
    </location>
</feature>
<evidence type="ECO:0000256" key="4">
    <source>
        <dbReference type="SAM" id="Coils"/>
    </source>
</evidence>
<feature type="transmembrane region" description="Helical" evidence="5">
    <location>
        <begin position="166"/>
        <end position="183"/>
    </location>
</feature>
<sequence>MLDDTIDYSLPATIGIQKLRTFFSAAFRLPIFAVLFVDLSERESVSPREFSTAVETRSILMAFRQSALAFAALWQFVMVFTAFGTLGRDGLALAAAVTLVGLSALLARTGRHLDPLISTGMAGTGLWAYLASGDIDSALVFAACWQINFATCLGIILLLRPYGAPLTTGITVALVAILALALPEWGIGTFVSILTTQLSIIIAVRWGVSRLVIIASEADAIESRRNAALQRTRLVERVSMELVEESRMLHDTAINTLGAIADGSADIAGHRYIQEQCRRDVKILRALQARTTRPIPEKLEEIFHQPGFAIRRSGVADDEIAHCNQLISASTIAAVVHVVREAVKNSAKHSGADHVVIDVRMSEARLTVTISDLGRGFDPRTPTDGRGIAESIIGRACDNGFHASIDSRPGAGTLVTVTVPLDQAGTGSGHTEVAGGAKNAPWTSAVQLYQRSSELWAIGVTAVSVILTAAGGTNHHMALFPMITLMATACLVYRFIPGFQYHRLAGVLLATISITVFVLSAAAVEFGSDGAMHWQALASTGPFILLLAITPRRSTRGLAAALWILVALATALVGLSYSATAAQIVLVAGAVGIGFCGLWAMLQRLLATLGREVVRSELEAHEALLQAEVEEAAQKSKQRWMDAGLESAISLLDEIGRSGRNPASQLTRQACGVEERYLRQLVQISPHLVNLSRAFPATLARARHLGVAYFLQLGDVDIRDEETAQSIASYILGMLLKLNPGDELRVSLFPVGDELQLTLVGESITSPDFPFARVTNTQLGAVNLVEMMFA</sequence>
<dbReference type="InterPro" id="IPR003594">
    <property type="entry name" value="HATPase_dom"/>
</dbReference>
<dbReference type="Pfam" id="PF02518">
    <property type="entry name" value="HATPase_c"/>
    <property type="match status" value="1"/>
</dbReference>
<keyword evidence="7" id="KW-0547">Nucleotide-binding</keyword>
<organism evidence="7 8">
    <name type="scientific">Prescottella soli</name>
    <dbReference type="NCBI Taxonomy" id="1543852"/>
    <lineage>
        <taxon>Bacteria</taxon>
        <taxon>Bacillati</taxon>
        <taxon>Actinomycetota</taxon>
        <taxon>Actinomycetes</taxon>
        <taxon>Mycobacteriales</taxon>
        <taxon>Nocardiaceae</taxon>
        <taxon>Prescottella</taxon>
    </lineage>
</organism>
<keyword evidence="5" id="KW-0472">Membrane</keyword>
<accession>A0ABW9FVN2</accession>
<proteinExistence type="predicted"/>
<reference evidence="7 8" key="1">
    <citation type="submission" date="2023-11" db="EMBL/GenBank/DDBJ databases">
        <authorList>
            <person name="Val-Calvo J."/>
            <person name="Scortti M."/>
            <person name="Vazquez-Boland J."/>
        </authorList>
    </citation>
    <scope>NUCLEOTIDE SEQUENCE [LARGE SCALE GENOMIC DNA]</scope>
    <source>
        <strain evidence="7 8">DSM 46662</strain>
    </source>
</reference>
<evidence type="ECO:0000259" key="6">
    <source>
        <dbReference type="Pfam" id="PF02518"/>
    </source>
</evidence>